<dbReference type="GO" id="GO:0008990">
    <property type="term" value="F:rRNA (guanine-N2-)-methyltransferase activity"/>
    <property type="evidence" value="ECO:0007669"/>
    <property type="project" value="InterPro"/>
</dbReference>
<dbReference type="Gene3D" id="3.40.50.150">
    <property type="entry name" value="Vaccinia Virus protein VP39"/>
    <property type="match status" value="1"/>
</dbReference>
<organism evidence="1 2">
    <name type="scientific">Brevibacillus fluminis</name>
    <dbReference type="NCBI Taxonomy" id="511487"/>
    <lineage>
        <taxon>Bacteria</taxon>
        <taxon>Bacillati</taxon>
        <taxon>Bacillota</taxon>
        <taxon>Bacilli</taxon>
        <taxon>Bacillales</taxon>
        <taxon>Paenibacillaceae</taxon>
        <taxon>Brevibacillus</taxon>
    </lineage>
</organism>
<gene>
    <name evidence="1" type="ORF">EDM56_03115</name>
</gene>
<comment type="caution">
    <text evidence="1">The sequence shown here is derived from an EMBL/GenBank/DDBJ whole genome shotgun (WGS) entry which is preliminary data.</text>
</comment>
<dbReference type="InterPro" id="IPR029063">
    <property type="entry name" value="SAM-dependent_MTases_sf"/>
</dbReference>
<sequence>MIITTGLEPNETTMAHAIELAESFAMQLVPRRDASIQQLRRQHQDDAVLVVSAKGARLEIPDQPAFFFHPNNSAFRIKRLERGDTDTMLSVCQIQPGDDVLDATLGLGADSIVFAYAIGENGRVAGIESQTIIAKLVEDGMKRWRNGSDALESAMRRVEVITGHHLDVMSSMKDKSFDVVYFDPMFETTVDASAGIGGVRAFANAETLSAEAVQEALRVARRRVVLKEGSEGKLHERFGFTPYRKRERQAVYSFREIGGGE</sequence>
<evidence type="ECO:0008006" key="3">
    <source>
        <dbReference type="Google" id="ProtNLM"/>
    </source>
</evidence>
<accession>A0A3M8DXP2</accession>
<dbReference type="InterPro" id="IPR007536">
    <property type="entry name" value="16SrRNA_methylTrfase_J"/>
</dbReference>
<reference evidence="1 2" key="1">
    <citation type="submission" date="2018-10" db="EMBL/GenBank/DDBJ databases">
        <title>Phylogenomics of Brevibacillus.</title>
        <authorList>
            <person name="Dunlap C."/>
        </authorList>
    </citation>
    <scope>NUCLEOTIDE SEQUENCE [LARGE SCALE GENOMIC DNA]</scope>
    <source>
        <strain evidence="1 2">JCM 15716</strain>
    </source>
</reference>
<evidence type="ECO:0000313" key="2">
    <source>
        <dbReference type="Proteomes" id="UP000271031"/>
    </source>
</evidence>
<evidence type="ECO:0000313" key="1">
    <source>
        <dbReference type="EMBL" id="RNB91757.1"/>
    </source>
</evidence>
<dbReference type="RefSeq" id="WP_122916420.1">
    <property type="nucleotide sequence ID" value="NZ_RHHQ01000004.1"/>
</dbReference>
<dbReference type="AlphaFoldDB" id="A0A3M8DXP2"/>
<protein>
    <recommendedName>
        <fullName evidence="3">Protein-L-IsoD(D-D) O-methyltransferase</fullName>
    </recommendedName>
</protein>
<dbReference type="EMBL" id="RHHQ01000004">
    <property type="protein sequence ID" value="RNB91757.1"/>
    <property type="molecule type" value="Genomic_DNA"/>
</dbReference>
<dbReference type="SUPFAM" id="SSF53335">
    <property type="entry name" value="S-adenosyl-L-methionine-dependent methyltransferases"/>
    <property type="match status" value="1"/>
</dbReference>
<proteinExistence type="predicted"/>
<dbReference type="PANTHER" id="PTHR36112:SF1">
    <property type="entry name" value="RIBOSOMAL RNA SMALL SUBUNIT METHYLTRANSFERASE J"/>
    <property type="match status" value="1"/>
</dbReference>
<dbReference type="Proteomes" id="UP000271031">
    <property type="component" value="Unassembled WGS sequence"/>
</dbReference>
<dbReference type="PANTHER" id="PTHR36112">
    <property type="entry name" value="RIBOSOMAL RNA SMALL SUBUNIT METHYLTRANSFERASE J"/>
    <property type="match status" value="1"/>
</dbReference>
<keyword evidence="2" id="KW-1185">Reference proteome</keyword>
<dbReference type="OrthoDB" id="1653798at2"/>
<name>A0A3M8DXP2_9BACL</name>
<dbReference type="Pfam" id="PF04445">
    <property type="entry name" value="SAM_MT"/>
    <property type="match status" value="1"/>
</dbReference>